<dbReference type="EMBL" id="CSUW01000016">
    <property type="protein sequence ID" value="CPT66949.1"/>
    <property type="molecule type" value="Genomic_DNA"/>
</dbReference>
<sequence>MKWTCERPGRWTGTDGSNTATAVRMREGMIGCNEWMWVTKVNGEHITNADGLREAKRAVAERLGGTNLHAAQRTAAEYGSVDA</sequence>
<proteinExistence type="predicted"/>
<name>A0AB33T8N9_9MYCO</name>
<dbReference type="RefSeq" id="WP_052536728.1">
    <property type="nucleotide sequence ID" value="NZ_CSUW01000016.1"/>
</dbReference>
<feature type="region of interest" description="Disordered" evidence="1">
    <location>
        <begin position="1"/>
        <end position="20"/>
    </location>
</feature>
<evidence type="ECO:0000313" key="2">
    <source>
        <dbReference type="EMBL" id="CPT66949.1"/>
    </source>
</evidence>
<comment type="caution">
    <text evidence="2">The sequence shown here is derived from an EMBL/GenBank/DDBJ whole genome shotgun (WGS) entry which is preliminary data.</text>
</comment>
<gene>
    <name evidence="2" type="ORF">ERS075527_05090</name>
</gene>
<reference evidence="2 3" key="1">
    <citation type="submission" date="2015-03" db="EMBL/GenBank/DDBJ databases">
        <authorList>
            <consortium name="Pathogen Informatics"/>
            <person name="Murphy D."/>
        </authorList>
    </citation>
    <scope>NUCLEOTIDE SEQUENCE [LARGE SCALE GENOMIC DNA]</scope>
    <source>
        <strain evidence="2 3">PAP036</strain>
    </source>
</reference>
<organism evidence="2 3">
    <name type="scientific">Mycobacteroides abscessus</name>
    <dbReference type="NCBI Taxonomy" id="36809"/>
    <lineage>
        <taxon>Bacteria</taxon>
        <taxon>Bacillati</taxon>
        <taxon>Actinomycetota</taxon>
        <taxon>Actinomycetes</taxon>
        <taxon>Mycobacteriales</taxon>
        <taxon>Mycobacteriaceae</taxon>
        <taxon>Mycobacteroides</taxon>
    </lineage>
</organism>
<evidence type="ECO:0008006" key="4">
    <source>
        <dbReference type="Google" id="ProtNLM"/>
    </source>
</evidence>
<protein>
    <recommendedName>
        <fullName evidence="4">DUF2188 domain-containing protein</fullName>
    </recommendedName>
</protein>
<evidence type="ECO:0000256" key="1">
    <source>
        <dbReference type="SAM" id="MobiDB-lite"/>
    </source>
</evidence>
<dbReference type="AlphaFoldDB" id="A0AB33T8N9"/>
<evidence type="ECO:0000313" key="3">
    <source>
        <dbReference type="Proteomes" id="UP000038487"/>
    </source>
</evidence>
<dbReference type="Proteomes" id="UP000038487">
    <property type="component" value="Unassembled WGS sequence"/>
</dbReference>
<accession>A0AB33T8N9</accession>